<dbReference type="CDD" id="cd00375">
    <property type="entry name" value="Urease_alpha"/>
    <property type="match status" value="1"/>
</dbReference>
<dbReference type="InterPro" id="IPR011612">
    <property type="entry name" value="Urease_alpha_N_dom"/>
</dbReference>
<dbReference type="PROSITE" id="PS00145">
    <property type="entry name" value="UREASE_2"/>
    <property type="match status" value="1"/>
</dbReference>
<comment type="catalytic activity">
    <reaction evidence="5 11">
        <text>urea + 2 H2O + H(+) = hydrogencarbonate + 2 NH4(+)</text>
        <dbReference type="Rhea" id="RHEA:20557"/>
        <dbReference type="ChEBI" id="CHEBI:15377"/>
        <dbReference type="ChEBI" id="CHEBI:15378"/>
        <dbReference type="ChEBI" id="CHEBI:16199"/>
        <dbReference type="ChEBI" id="CHEBI:17544"/>
        <dbReference type="ChEBI" id="CHEBI:28938"/>
        <dbReference type="EC" id="3.5.1.5"/>
    </reaction>
</comment>
<comment type="cofactor">
    <cofactor evidence="5 8 11">
        <name>Ni cation</name>
        <dbReference type="ChEBI" id="CHEBI:25516"/>
    </cofactor>
    <text evidence="5 8 11">Binds 2 nickel ions per subunit.</text>
</comment>
<evidence type="ECO:0000259" key="13">
    <source>
        <dbReference type="PROSITE" id="PS51368"/>
    </source>
</evidence>
<proteinExistence type="inferred from homology"/>
<feature type="binding site" evidence="5 8">
    <location>
        <position position="136"/>
    </location>
    <ligand>
        <name>Ni(2+)</name>
        <dbReference type="ChEBI" id="CHEBI:49786"/>
        <label>1</label>
    </ligand>
</feature>
<gene>
    <name evidence="5" type="primary">ureC</name>
    <name evidence="14" type="ORF">SAMN06297251_101406</name>
</gene>
<dbReference type="PANTHER" id="PTHR43440">
    <property type="entry name" value="UREASE"/>
    <property type="match status" value="1"/>
</dbReference>
<feature type="binding site" description="via carbamate group" evidence="5 8">
    <location>
        <position position="219"/>
    </location>
    <ligand>
        <name>Ni(2+)</name>
        <dbReference type="ChEBI" id="CHEBI:49786"/>
        <label>2</label>
    </ligand>
</feature>
<comment type="PTM">
    <text evidence="7">Carbamylation allows a single lysine to coordinate two nickel ions.</text>
</comment>
<comment type="subcellular location">
    <subcellularLocation>
        <location evidence="5 10">Cytoplasm</location>
    </subcellularLocation>
</comment>
<keyword evidence="3 5" id="KW-0479">Metal-binding</keyword>
<dbReference type="AlphaFoldDB" id="A0A1W1YKC8"/>
<feature type="binding site" evidence="5 8">
    <location>
        <position position="248"/>
    </location>
    <ligand>
        <name>Ni(2+)</name>
        <dbReference type="ChEBI" id="CHEBI:49786"/>
        <label>2</label>
    </ligand>
</feature>
<dbReference type="PRINTS" id="PR01752">
    <property type="entry name" value="UREASE"/>
</dbReference>
<comment type="similarity">
    <text evidence="5 12">Belongs to the metallo-dependent hydrolases superfamily. Urease alpha subunit family.</text>
</comment>
<dbReference type="EMBL" id="FWXR01000001">
    <property type="protein sequence ID" value="SMC36599.1"/>
    <property type="molecule type" value="Genomic_DNA"/>
</dbReference>
<feature type="binding site" evidence="5 8">
    <location>
        <position position="274"/>
    </location>
    <ligand>
        <name>Ni(2+)</name>
        <dbReference type="ChEBI" id="CHEBI:49786"/>
        <label>2</label>
    </ligand>
</feature>
<feature type="binding site" evidence="5 8">
    <location>
        <position position="138"/>
    </location>
    <ligand>
        <name>Ni(2+)</name>
        <dbReference type="ChEBI" id="CHEBI:49786"/>
        <label>1</label>
    </ligand>
</feature>
<keyword evidence="15" id="KW-1185">Reference proteome</keyword>
<feature type="domain" description="Urease" evidence="13">
    <location>
        <begin position="131"/>
        <end position="570"/>
    </location>
</feature>
<dbReference type="GO" id="GO:0009039">
    <property type="term" value="F:urease activity"/>
    <property type="evidence" value="ECO:0007669"/>
    <property type="project" value="UniProtKB-UniRule"/>
</dbReference>
<dbReference type="InterPro" id="IPR029754">
    <property type="entry name" value="Urease_Ni-bd"/>
</dbReference>
<sequence length="570" mass="60823">MPATISRASYAAMFGPTTGDKVRLADTELFIEVEKDFTIYGEEVKFGGGKVIRDGMGQSQHSRADGAVDTVITNALILDHTGIYKADIGLKDGRIVAIGKAGNPDTQPGVDIIIGPGTEAIAAEGKIVTAGGFDSHIHFICPQQIEEALFSGVTTMLGGGTGPAHGTLATTCTPGPWHLARMIQATDVFPMNLGFSGKGNASLPAPLIEMIKGGACALKLHEDWGTTPAAIDNCLSVADDFDVQVMIHTDTLNESGFVENTVDAFKGRTIHAFHTEGAGGGHAPDIIKVCGLPNVLPSSTNPTRPYTVNTLEEHLDMLMVCHHLDASIPEDIAFAESRIRKETIAAEDILHDMGAFSIIASDSQAMGRVGEVIIRTWQTADKMKRQRGRLPDESGENDNVRAKRYVAKYTINPAIAHGMSKEIGSIEVGKRADLVLWDPAFFGVKPMMVLLGGMIVAAPMGDPNASIPTPQPVHYRPMFGAFGKAVGASGVTFVSQAAIEDGLKEWIGCDKTFLAVENTRGGISKASMIHNSATPTVEVHPETYEVRADGELLTCEPAKELAMAQRYFLF</sequence>
<evidence type="ECO:0000256" key="4">
    <source>
        <dbReference type="ARBA" id="ARBA00022801"/>
    </source>
</evidence>
<feature type="modified residue" description="N6-carboxylysine" evidence="5 7">
    <location>
        <position position="219"/>
    </location>
</feature>
<keyword evidence="4 5" id="KW-0378">Hydrolase</keyword>
<dbReference type="RefSeq" id="WP_084408454.1">
    <property type="nucleotide sequence ID" value="NZ_FWXR01000001.1"/>
</dbReference>
<dbReference type="NCBIfam" id="NF009685">
    <property type="entry name" value="PRK13206.1"/>
    <property type="match status" value="1"/>
</dbReference>
<dbReference type="GO" id="GO:0043419">
    <property type="term" value="P:urea catabolic process"/>
    <property type="evidence" value="ECO:0007669"/>
    <property type="project" value="UniProtKB-UniRule"/>
</dbReference>
<dbReference type="InterPro" id="IPR050112">
    <property type="entry name" value="Urease_alpha_subunit"/>
</dbReference>
<dbReference type="STRING" id="937218.SAMN06297251_101406"/>
<evidence type="ECO:0000256" key="12">
    <source>
        <dbReference type="RuleBase" id="RU004158"/>
    </source>
</evidence>
<comment type="subunit">
    <text evidence="5">Heterotrimer of UreA (gamma), UreB (beta) and UreC (alpha) subunits. Three heterotrimers associate to form the active enzyme.</text>
</comment>
<evidence type="ECO:0000256" key="8">
    <source>
        <dbReference type="PIRSR" id="PIRSR611612-51"/>
    </source>
</evidence>
<evidence type="ECO:0000256" key="3">
    <source>
        <dbReference type="ARBA" id="ARBA00022723"/>
    </source>
</evidence>
<dbReference type="InterPro" id="IPR005848">
    <property type="entry name" value="Urease_asu"/>
</dbReference>
<dbReference type="Proteomes" id="UP000192656">
    <property type="component" value="Unassembled WGS sequence"/>
</dbReference>
<protein>
    <recommendedName>
        <fullName evidence="5 6">Urease subunit alpha</fullName>
        <ecNumber evidence="5 6">3.5.1.5</ecNumber>
    </recommendedName>
    <alternativeName>
        <fullName evidence="5">Urea amidohydrolase subunit alpha</fullName>
    </alternativeName>
</protein>
<keyword evidence="2 5" id="KW-0533">Nickel</keyword>
<dbReference type="OrthoDB" id="9802793at2"/>
<evidence type="ECO:0000256" key="9">
    <source>
        <dbReference type="PIRSR" id="PIRSR611612-52"/>
    </source>
</evidence>
<comment type="PTM">
    <text evidence="5">Carboxylation allows a single lysine to coordinate two nickel ions.</text>
</comment>
<comment type="pathway">
    <text evidence="1 5">Nitrogen metabolism; urea degradation; CO(2) and NH(3) from urea (urease route): step 1/1.</text>
</comment>
<dbReference type="Pfam" id="PF00449">
    <property type="entry name" value="Urease_alpha"/>
    <property type="match status" value="1"/>
</dbReference>
<dbReference type="InterPro" id="IPR017950">
    <property type="entry name" value="Urease_AS"/>
</dbReference>
<dbReference type="GO" id="GO:0016151">
    <property type="term" value="F:nickel cation binding"/>
    <property type="evidence" value="ECO:0007669"/>
    <property type="project" value="UniProtKB-UniRule"/>
</dbReference>
<evidence type="ECO:0000256" key="2">
    <source>
        <dbReference type="ARBA" id="ARBA00022596"/>
    </source>
</evidence>
<dbReference type="PROSITE" id="PS01120">
    <property type="entry name" value="UREASE_1"/>
    <property type="match status" value="1"/>
</dbReference>
<evidence type="ECO:0000256" key="5">
    <source>
        <dbReference type="HAMAP-Rule" id="MF_01953"/>
    </source>
</evidence>
<dbReference type="UniPathway" id="UPA00258">
    <property type="reaction ID" value="UER00370"/>
</dbReference>
<dbReference type="SUPFAM" id="SSF51338">
    <property type="entry name" value="Composite domain of metallo-dependent hydrolases"/>
    <property type="match status" value="2"/>
</dbReference>
<feature type="binding site" description="via carbamate group" evidence="5 8">
    <location>
        <position position="219"/>
    </location>
    <ligand>
        <name>Ni(2+)</name>
        <dbReference type="ChEBI" id="CHEBI:49786"/>
        <label>1</label>
    </ligand>
</feature>
<feature type="binding site" evidence="5 10">
    <location>
        <position position="221"/>
    </location>
    <ligand>
        <name>substrate</name>
    </ligand>
</feature>
<evidence type="ECO:0000256" key="7">
    <source>
        <dbReference type="PIRSR" id="PIRSR611612-50"/>
    </source>
</evidence>
<dbReference type="InterPro" id="IPR032466">
    <property type="entry name" value="Metal_Hydrolase"/>
</dbReference>
<dbReference type="PROSITE" id="PS51368">
    <property type="entry name" value="UREASE_3"/>
    <property type="match status" value="1"/>
</dbReference>
<name>A0A1W1YKC8_9HYPH</name>
<evidence type="ECO:0000256" key="1">
    <source>
        <dbReference type="ARBA" id="ARBA00004897"/>
    </source>
</evidence>
<dbReference type="Gene3D" id="2.30.40.10">
    <property type="entry name" value="Urease, subunit C, domain 1"/>
    <property type="match status" value="1"/>
</dbReference>
<dbReference type="InterPro" id="IPR011059">
    <property type="entry name" value="Metal-dep_hydrolase_composite"/>
</dbReference>
<feature type="active site" description="Proton donor" evidence="5 9">
    <location>
        <position position="322"/>
    </location>
</feature>
<feature type="binding site" evidence="5 8">
    <location>
        <position position="362"/>
    </location>
    <ligand>
        <name>Ni(2+)</name>
        <dbReference type="ChEBI" id="CHEBI:49786"/>
        <label>1</label>
    </ligand>
</feature>
<organism evidence="14 15">
    <name type="scientific">Fulvimarina manganoxydans</name>
    <dbReference type="NCBI Taxonomy" id="937218"/>
    <lineage>
        <taxon>Bacteria</taxon>
        <taxon>Pseudomonadati</taxon>
        <taxon>Pseudomonadota</taxon>
        <taxon>Alphaproteobacteria</taxon>
        <taxon>Hyphomicrobiales</taxon>
        <taxon>Aurantimonadaceae</taxon>
        <taxon>Fulvimarina</taxon>
    </lineage>
</organism>
<evidence type="ECO:0000256" key="10">
    <source>
        <dbReference type="PROSITE-ProRule" id="PRU00700"/>
    </source>
</evidence>
<dbReference type="GO" id="GO:0005737">
    <property type="term" value="C:cytoplasm"/>
    <property type="evidence" value="ECO:0007669"/>
    <property type="project" value="UniProtKB-SubCell"/>
</dbReference>
<dbReference type="SUPFAM" id="SSF51556">
    <property type="entry name" value="Metallo-dependent hydrolases"/>
    <property type="match status" value="1"/>
</dbReference>
<reference evidence="14 15" key="1">
    <citation type="submission" date="2017-04" db="EMBL/GenBank/DDBJ databases">
        <authorList>
            <person name="Afonso C.L."/>
            <person name="Miller P.J."/>
            <person name="Scott M.A."/>
            <person name="Spackman E."/>
            <person name="Goraichik I."/>
            <person name="Dimitrov K.M."/>
            <person name="Suarez D.L."/>
            <person name="Swayne D.E."/>
        </authorList>
    </citation>
    <scope>NUCLEOTIDE SEQUENCE [LARGE SCALE GENOMIC DNA]</scope>
    <source>
        <strain evidence="14 15">CGMCC 1.10972</strain>
    </source>
</reference>
<dbReference type="NCBIfam" id="TIGR01792">
    <property type="entry name" value="urease_alph"/>
    <property type="match status" value="1"/>
</dbReference>
<evidence type="ECO:0000313" key="15">
    <source>
        <dbReference type="Proteomes" id="UP000192656"/>
    </source>
</evidence>
<evidence type="ECO:0000256" key="6">
    <source>
        <dbReference type="NCBIfam" id="TIGR01792"/>
    </source>
</evidence>
<dbReference type="HAMAP" id="MF_01953">
    <property type="entry name" value="Urease_alpha"/>
    <property type="match status" value="1"/>
</dbReference>
<accession>A0A1W1YKC8</accession>
<keyword evidence="5 10" id="KW-0963">Cytoplasm</keyword>
<dbReference type="Gene3D" id="3.20.20.140">
    <property type="entry name" value="Metal-dependent hydrolases"/>
    <property type="match status" value="1"/>
</dbReference>
<dbReference type="InterPro" id="IPR017951">
    <property type="entry name" value="Urease_asu_c"/>
</dbReference>
<dbReference type="PANTHER" id="PTHR43440:SF1">
    <property type="entry name" value="UREASE"/>
    <property type="match status" value="1"/>
</dbReference>
<dbReference type="Pfam" id="PF01979">
    <property type="entry name" value="Amidohydro_1"/>
    <property type="match status" value="1"/>
</dbReference>
<evidence type="ECO:0000256" key="11">
    <source>
        <dbReference type="RuleBase" id="RU000510"/>
    </source>
</evidence>
<evidence type="ECO:0000313" key="14">
    <source>
        <dbReference type="EMBL" id="SMC36599.1"/>
    </source>
</evidence>
<dbReference type="NCBIfam" id="NF009686">
    <property type="entry name" value="PRK13207.1"/>
    <property type="match status" value="1"/>
</dbReference>
<dbReference type="InterPro" id="IPR006680">
    <property type="entry name" value="Amidohydro-rel"/>
</dbReference>
<dbReference type="EC" id="3.5.1.5" evidence="5 6"/>